<sequence>MAFVAKLRNGIFRNTGACLSPVNAYLNLIGIETLGLRMERECQNALELAHWIVENYSDIIVNYPGLESSSWHHVAKEQFEHGYGAILTLRVGSKEKAFKFIDSLTIPYIISNIGDTKTLKNQRLIRNKVQEENENGRKG</sequence>
<dbReference type="InterPro" id="IPR000277">
    <property type="entry name" value="Cys/Met-Metab_PyrdxlP-dep_enz"/>
</dbReference>
<dbReference type="GO" id="GO:0030170">
    <property type="term" value="F:pyridoxal phosphate binding"/>
    <property type="evidence" value="ECO:0007669"/>
    <property type="project" value="InterPro"/>
</dbReference>
<proteinExistence type="inferred from homology"/>
<comment type="cofactor">
    <cofactor evidence="1 5">
        <name>pyridoxal 5'-phosphate</name>
        <dbReference type="ChEBI" id="CHEBI:597326"/>
    </cofactor>
</comment>
<dbReference type="AlphaFoldDB" id="A0A3E4F7T9"/>
<dbReference type="InterPro" id="IPR006235">
    <property type="entry name" value="OAc-hSer/O-AcSer_sulfhydrylase"/>
</dbReference>
<dbReference type="GO" id="GO:0019346">
    <property type="term" value="P:transsulfuration"/>
    <property type="evidence" value="ECO:0007669"/>
    <property type="project" value="InterPro"/>
</dbReference>
<accession>A0A3E4F7T9</accession>
<reference evidence="6 7" key="1">
    <citation type="submission" date="2018-08" db="EMBL/GenBank/DDBJ databases">
        <title>A genome reference for cultivated species of the human gut microbiota.</title>
        <authorList>
            <person name="Zou Y."/>
            <person name="Xue W."/>
            <person name="Luo G."/>
        </authorList>
    </citation>
    <scope>NUCLEOTIDE SEQUENCE [LARGE SCALE GENOMIC DNA]</scope>
    <source>
        <strain evidence="6 7">TM09-19AC</strain>
    </source>
</reference>
<comment type="similarity">
    <text evidence="2 5">Belongs to the trans-sulfuration enzymes family.</text>
</comment>
<keyword evidence="4 5" id="KW-0663">Pyridoxal phosphate</keyword>
<evidence type="ECO:0000256" key="1">
    <source>
        <dbReference type="ARBA" id="ARBA00001933"/>
    </source>
</evidence>
<keyword evidence="3 6" id="KW-0808">Transferase</keyword>
<dbReference type="GO" id="GO:0071269">
    <property type="term" value="P:L-homocysteine biosynthetic process"/>
    <property type="evidence" value="ECO:0007669"/>
    <property type="project" value="TreeGrafter"/>
</dbReference>
<dbReference type="Proteomes" id="UP000260664">
    <property type="component" value="Unassembled WGS sequence"/>
</dbReference>
<evidence type="ECO:0000313" key="6">
    <source>
        <dbReference type="EMBL" id="RGI85271.1"/>
    </source>
</evidence>
<dbReference type="GO" id="GO:0003961">
    <property type="term" value="F:O-acetylhomoserine aminocarboxypropyltransferase activity"/>
    <property type="evidence" value="ECO:0007669"/>
    <property type="project" value="TreeGrafter"/>
</dbReference>
<dbReference type="EMBL" id="QSOI01000004">
    <property type="protein sequence ID" value="RGI85271.1"/>
    <property type="molecule type" value="Genomic_DNA"/>
</dbReference>
<evidence type="ECO:0000313" key="7">
    <source>
        <dbReference type="Proteomes" id="UP000260664"/>
    </source>
</evidence>
<evidence type="ECO:0000256" key="3">
    <source>
        <dbReference type="ARBA" id="ARBA00022679"/>
    </source>
</evidence>
<dbReference type="GO" id="GO:0004124">
    <property type="term" value="F:cysteine synthase activity"/>
    <property type="evidence" value="ECO:0007669"/>
    <property type="project" value="TreeGrafter"/>
</dbReference>
<dbReference type="InterPro" id="IPR015424">
    <property type="entry name" value="PyrdxlP-dep_Trfase"/>
</dbReference>
<evidence type="ECO:0000256" key="5">
    <source>
        <dbReference type="RuleBase" id="RU362118"/>
    </source>
</evidence>
<dbReference type="GO" id="GO:0005737">
    <property type="term" value="C:cytoplasm"/>
    <property type="evidence" value="ECO:0007669"/>
    <property type="project" value="TreeGrafter"/>
</dbReference>
<dbReference type="PANTHER" id="PTHR43797">
    <property type="entry name" value="HOMOCYSTEINE/CYSTEINE SYNTHASE"/>
    <property type="match status" value="1"/>
</dbReference>
<dbReference type="InterPro" id="IPR015422">
    <property type="entry name" value="PyrdxlP-dep_Trfase_small"/>
</dbReference>
<dbReference type="Gene3D" id="3.90.1150.10">
    <property type="entry name" value="Aspartate Aminotransferase, domain 1"/>
    <property type="match status" value="1"/>
</dbReference>
<dbReference type="PANTHER" id="PTHR43797:SF2">
    <property type="entry name" value="HOMOCYSTEINE_CYSTEINE SYNTHASE"/>
    <property type="match status" value="1"/>
</dbReference>
<dbReference type="GO" id="GO:0006535">
    <property type="term" value="P:cysteine biosynthetic process from serine"/>
    <property type="evidence" value="ECO:0007669"/>
    <property type="project" value="TreeGrafter"/>
</dbReference>
<protein>
    <submittedName>
        <fullName evidence="6">O-acetylhomoserine aminocarboxypropyltransferase/cysteine synthase</fullName>
    </submittedName>
</protein>
<comment type="caution">
    <text evidence="6">The sequence shown here is derived from an EMBL/GenBank/DDBJ whole genome shotgun (WGS) entry which is preliminary data.</text>
</comment>
<gene>
    <name evidence="6" type="ORF">DXD84_04025</name>
</gene>
<evidence type="ECO:0000256" key="4">
    <source>
        <dbReference type="ARBA" id="ARBA00022898"/>
    </source>
</evidence>
<organism evidence="6 7">
    <name type="scientific">Dorea formicigenerans</name>
    <dbReference type="NCBI Taxonomy" id="39486"/>
    <lineage>
        <taxon>Bacteria</taxon>
        <taxon>Bacillati</taxon>
        <taxon>Bacillota</taxon>
        <taxon>Clostridia</taxon>
        <taxon>Lachnospirales</taxon>
        <taxon>Lachnospiraceae</taxon>
        <taxon>Dorea</taxon>
    </lineage>
</organism>
<name>A0A3E4F7T9_9FIRM</name>
<dbReference type="RefSeq" id="WP_117494547.1">
    <property type="nucleotide sequence ID" value="NZ_QSOI01000004.1"/>
</dbReference>
<dbReference type="Pfam" id="PF01053">
    <property type="entry name" value="Cys_Met_Meta_PP"/>
    <property type="match status" value="1"/>
</dbReference>
<dbReference type="SUPFAM" id="SSF53383">
    <property type="entry name" value="PLP-dependent transferases"/>
    <property type="match status" value="1"/>
</dbReference>
<evidence type="ECO:0000256" key="2">
    <source>
        <dbReference type="ARBA" id="ARBA00009077"/>
    </source>
</evidence>